<dbReference type="EMBL" id="CM044702">
    <property type="protein sequence ID" value="KAI5675708.1"/>
    <property type="molecule type" value="Genomic_DNA"/>
</dbReference>
<comment type="caution">
    <text evidence="1">The sequence shown here is derived from an EMBL/GenBank/DDBJ whole genome shotgun (WGS) entry which is preliminary data.</text>
</comment>
<accession>A0ACC0BSY5</accession>
<proteinExistence type="predicted"/>
<sequence>MVITPIDEDCDEEEVIPNDERDSDGGEVHVAMNGDVWNFKLVMLGYGHKWLSNEEEDLMSMKFDFVDDVDAIYDMDSRYVVFNVRRDEKKGDKDDITIKSAIDWFCHATSAVFAKADNTFVMPSTEIKALEMHASKVYTRNVLLIIWKHLRRVSSATGTATGAAAGVTTGEGNWTGGDDWVEGAASS</sequence>
<gene>
    <name evidence="1" type="ORF">M9H77_06658</name>
</gene>
<protein>
    <submittedName>
        <fullName evidence="1">Uncharacterized protein</fullName>
    </submittedName>
</protein>
<evidence type="ECO:0000313" key="1">
    <source>
        <dbReference type="EMBL" id="KAI5675708.1"/>
    </source>
</evidence>
<organism evidence="1 2">
    <name type="scientific">Catharanthus roseus</name>
    <name type="common">Madagascar periwinkle</name>
    <name type="synonym">Vinca rosea</name>
    <dbReference type="NCBI Taxonomy" id="4058"/>
    <lineage>
        <taxon>Eukaryota</taxon>
        <taxon>Viridiplantae</taxon>
        <taxon>Streptophyta</taxon>
        <taxon>Embryophyta</taxon>
        <taxon>Tracheophyta</taxon>
        <taxon>Spermatophyta</taxon>
        <taxon>Magnoliopsida</taxon>
        <taxon>eudicotyledons</taxon>
        <taxon>Gunneridae</taxon>
        <taxon>Pentapetalae</taxon>
        <taxon>asterids</taxon>
        <taxon>lamiids</taxon>
        <taxon>Gentianales</taxon>
        <taxon>Apocynaceae</taxon>
        <taxon>Rauvolfioideae</taxon>
        <taxon>Vinceae</taxon>
        <taxon>Catharanthinae</taxon>
        <taxon>Catharanthus</taxon>
    </lineage>
</organism>
<evidence type="ECO:0000313" key="2">
    <source>
        <dbReference type="Proteomes" id="UP001060085"/>
    </source>
</evidence>
<reference evidence="2" key="1">
    <citation type="journal article" date="2023" name="Nat. Plants">
        <title>Single-cell RNA sequencing provides a high-resolution roadmap for understanding the multicellular compartmentation of specialized metabolism.</title>
        <authorList>
            <person name="Sun S."/>
            <person name="Shen X."/>
            <person name="Li Y."/>
            <person name="Li Y."/>
            <person name="Wang S."/>
            <person name="Li R."/>
            <person name="Zhang H."/>
            <person name="Shen G."/>
            <person name="Guo B."/>
            <person name="Wei J."/>
            <person name="Xu J."/>
            <person name="St-Pierre B."/>
            <person name="Chen S."/>
            <person name="Sun C."/>
        </authorList>
    </citation>
    <scope>NUCLEOTIDE SEQUENCE [LARGE SCALE GENOMIC DNA]</scope>
</reference>
<dbReference type="Proteomes" id="UP001060085">
    <property type="component" value="Linkage Group LG02"/>
</dbReference>
<keyword evidence="2" id="KW-1185">Reference proteome</keyword>
<name>A0ACC0BSY5_CATRO</name>